<dbReference type="SUPFAM" id="SSF56112">
    <property type="entry name" value="Protein kinase-like (PK-like)"/>
    <property type="match status" value="1"/>
</dbReference>
<evidence type="ECO:0000256" key="5">
    <source>
        <dbReference type="SAM" id="MobiDB-lite"/>
    </source>
</evidence>
<dbReference type="SMART" id="SM00220">
    <property type="entry name" value="S_TKc"/>
    <property type="match status" value="1"/>
</dbReference>
<keyword evidence="1" id="KW-0808">Transferase</keyword>
<evidence type="ECO:0000256" key="1">
    <source>
        <dbReference type="ARBA" id="ARBA00022679"/>
    </source>
</evidence>
<dbReference type="PROSITE" id="PS00108">
    <property type="entry name" value="PROTEIN_KINASE_ST"/>
    <property type="match status" value="1"/>
</dbReference>
<keyword evidence="4" id="KW-0067">ATP-binding</keyword>
<dbReference type="CDD" id="cd14014">
    <property type="entry name" value="STKc_PknB_like"/>
    <property type="match status" value="1"/>
</dbReference>
<dbReference type="InterPro" id="IPR008271">
    <property type="entry name" value="Ser/Thr_kinase_AS"/>
</dbReference>
<evidence type="ECO:0000313" key="7">
    <source>
        <dbReference type="EMBL" id="MFC3301861.1"/>
    </source>
</evidence>
<dbReference type="PANTHER" id="PTHR43289:SF6">
    <property type="entry name" value="SERINE_THREONINE-PROTEIN KINASE NEKL-3"/>
    <property type="match status" value="1"/>
</dbReference>
<feature type="domain" description="Protein kinase" evidence="6">
    <location>
        <begin position="38"/>
        <end position="280"/>
    </location>
</feature>
<accession>A0ABV7M8Z8</accession>
<dbReference type="Gene3D" id="3.30.200.20">
    <property type="entry name" value="Phosphorylase Kinase, domain 1"/>
    <property type="match status" value="1"/>
</dbReference>
<dbReference type="PANTHER" id="PTHR43289">
    <property type="entry name" value="MITOGEN-ACTIVATED PROTEIN KINASE KINASE KINASE 20-RELATED"/>
    <property type="match status" value="1"/>
</dbReference>
<evidence type="ECO:0000256" key="4">
    <source>
        <dbReference type="ARBA" id="ARBA00022840"/>
    </source>
</evidence>
<dbReference type="Gene3D" id="1.25.40.10">
    <property type="entry name" value="Tetratricopeptide repeat domain"/>
    <property type="match status" value="1"/>
</dbReference>
<keyword evidence="3 7" id="KW-0418">Kinase</keyword>
<dbReference type="Proteomes" id="UP001595607">
    <property type="component" value="Unassembled WGS sequence"/>
</dbReference>
<dbReference type="PROSITE" id="PS50011">
    <property type="entry name" value="PROTEIN_KINASE_DOM"/>
    <property type="match status" value="1"/>
</dbReference>
<feature type="region of interest" description="Disordered" evidence="5">
    <location>
        <begin position="1"/>
        <end position="33"/>
    </location>
</feature>
<dbReference type="Gene3D" id="1.10.510.10">
    <property type="entry name" value="Transferase(Phosphotransferase) domain 1"/>
    <property type="match status" value="1"/>
</dbReference>
<gene>
    <name evidence="7" type="ORF">ACFONP_03870</name>
</gene>
<dbReference type="SUPFAM" id="SSF48452">
    <property type="entry name" value="TPR-like"/>
    <property type="match status" value="1"/>
</dbReference>
<evidence type="ECO:0000256" key="3">
    <source>
        <dbReference type="ARBA" id="ARBA00022777"/>
    </source>
</evidence>
<dbReference type="InterPro" id="IPR011009">
    <property type="entry name" value="Kinase-like_dom_sf"/>
</dbReference>
<dbReference type="Pfam" id="PF00069">
    <property type="entry name" value="Pkinase"/>
    <property type="match status" value="1"/>
</dbReference>
<name>A0ABV7M8Z8_9PROT</name>
<proteinExistence type="predicted"/>
<feature type="compositionally biased region" description="Low complexity" evidence="5">
    <location>
        <begin position="19"/>
        <end position="32"/>
    </location>
</feature>
<dbReference type="EMBL" id="JBHRVA010000002">
    <property type="protein sequence ID" value="MFC3301861.1"/>
    <property type="molecule type" value="Genomic_DNA"/>
</dbReference>
<sequence length="735" mass="79739">MSSTSDDDAPTHFLRTSAPELSSGPEPSSEPGTVFGAWRIRRLIARGGMGEVYEVERADGAYEATAALKLVALTDPRAAEQFRRERQALAQLEHPGITRVIDGGTAPDGRPFLVMELVEGTPLSEKIPPELSRDDRLRLFLEICDAVIYAHRAFVLHRDIKPSNILLDKDGRPRLIDFGISVSMDRANPEGGMTALFAAPEQWRGEPASVASDVFSLGLVLYTLLTEKLPKRNAAGGVELPTTEGLSPELQAIIRKATAPDPEDRYSSVDRLASDIRAVLENRPVEAFGGGNGYRFACFVRRNTVLSVTAAALLVSLVGGLTASLVLLDSVAKSRSELAASLAATELALQDAQFTGGQQATTASLMQRAAFDLGVDEEAFTEHYLTAAREAHATWQDEPDAAARVVFTVGRTLLYKNDFNGAVEILKPWIDAGYGDPYWLLQGEGALYVALRNAGREDEALPYARRYLARYAEGPGANTANHAAAAATVAEMTYEESDARAALPVLEKALENEPSPQFRQFLWDKRGRMLERLGDLDGRVASIVEAMKIADENTVGKDIVQDSAYRLRAAEALFYGSGDSETASKIADRVHADLLKYAPNSRDVILSTTLQAEIAFNDGRPADALTLLESILEGAGQRFAPGSLPDARVRWLHAEALAHSGQCQAAREVLESDHFSENFGDDARTRIRVRSKAGRRCVASACGGPAEPLSLTDKERDAVTTSVLTHYFGTEHCNQ</sequence>
<dbReference type="InterPro" id="IPR000719">
    <property type="entry name" value="Prot_kinase_dom"/>
</dbReference>
<dbReference type="RefSeq" id="WP_189573659.1">
    <property type="nucleotide sequence ID" value="NZ_BMXU01000001.1"/>
</dbReference>
<keyword evidence="2" id="KW-0547">Nucleotide-binding</keyword>
<dbReference type="GO" id="GO:0016301">
    <property type="term" value="F:kinase activity"/>
    <property type="evidence" value="ECO:0007669"/>
    <property type="project" value="UniProtKB-KW"/>
</dbReference>
<dbReference type="InterPro" id="IPR011990">
    <property type="entry name" value="TPR-like_helical_dom_sf"/>
</dbReference>
<evidence type="ECO:0000256" key="2">
    <source>
        <dbReference type="ARBA" id="ARBA00022741"/>
    </source>
</evidence>
<reference evidence="8" key="1">
    <citation type="journal article" date="2019" name="Int. J. Syst. Evol. Microbiol.">
        <title>The Global Catalogue of Microorganisms (GCM) 10K type strain sequencing project: providing services to taxonomists for standard genome sequencing and annotation.</title>
        <authorList>
            <consortium name="The Broad Institute Genomics Platform"/>
            <consortium name="The Broad Institute Genome Sequencing Center for Infectious Disease"/>
            <person name="Wu L."/>
            <person name="Ma J."/>
        </authorList>
    </citation>
    <scope>NUCLEOTIDE SEQUENCE [LARGE SCALE GENOMIC DNA]</scope>
    <source>
        <strain evidence="8">KCTC 22245</strain>
    </source>
</reference>
<evidence type="ECO:0000259" key="6">
    <source>
        <dbReference type="PROSITE" id="PS50011"/>
    </source>
</evidence>
<evidence type="ECO:0000313" key="8">
    <source>
        <dbReference type="Proteomes" id="UP001595607"/>
    </source>
</evidence>
<organism evidence="7 8">
    <name type="scientific">Parvularcula lutaonensis</name>
    <dbReference type="NCBI Taxonomy" id="491923"/>
    <lineage>
        <taxon>Bacteria</taxon>
        <taxon>Pseudomonadati</taxon>
        <taxon>Pseudomonadota</taxon>
        <taxon>Alphaproteobacteria</taxon>
        <taxon>Parvularculales</taxon>
        <taxon>Parvularculaceae</taxon>
        <taxon>Parvularcula</taxon>
    </lineage>
</organism>
<protein>
    <submittedName>
        <fullName evidence="7">Protein kinase</fullName>
    </submittedName>
</protein>
<comment type="caution">
    <text evidence="7">The sequence shown here is derived from an EMBL/GenBank/DDBJ whole genome shotgun (WGS) entry which is preliminary data.</text>
</comment>
<keyword evidence="8" id="KW-1185">Reference proteome</keyword>